<sequence length="150" mass="16164">MSPTPSPGAPDARFPRTARVRARADYTRVFEAGRRIAAPQLTLHWLRDGQPPRLGLAVSRKVDPDAVGRNRIKRCLRDQFRRIRGTLQDGAYVLVARPAAAQAGNPALRAALLALLQRAGALPPPDAPGTMPASDCDRPSPLPLPRARAG</sequence>
<gene>
    <name evidence="7 10" type="primary">rnpA</name>
    <name evidence="10" type="ORF">MQC88_10100</name>
</gene>
<dbReference type="HAMAP" id="MF_00227">
    <property type="entry name" value="RNase_P"/>
    <property type="match status" value="1"/>
</dbReference>
<evidence type="ECO:0000256" key="7">
    <source>
        <dbReference type="HAMAP-Rule" id="MF_00227"/>
    </source>
</evidence>
<keyword evidence="2 7" id="KW-0819">tRNA processing</keyword>
<feature type="region of interest" description="Disordered" evidence="9">
    <location>
        <begin position="121"/>
        <end position="150"/>
    </location>
</feature>
<evidence type="ECO:0000313" key="11">
    <source>
        <dbReference type="Proteomes" id="UP001165423"/>
    </source>
</evidence>
<dbReference type="Gene3D" id="3.30.230.10">
    <property type="match status" value="1"/>
</dbReference>
<evidence type="ECO:0000256" key="1">
    <source>
        <dbReference type="ARBA" id="ARBA00002663"/>
    </source>
</evidence>
<dbReference type="SUPFAM" id="SSF54211">
    <property type="entry name" value="Ribosomal protein S5 domain 2-like"/>
    <property type="match status" value="1"/>
</dbReference>
<dbReference type="Proteomes" id="UP001165423">
    <property type="component" value="Unassembled WGS sequence"/>
</dbReference>
<evidence type="ECO:0000256" key="3">
    <source>
        <dbReference type="ARBA" id="ARBA00022722"/>
    </source>
</evidence>
<keyword evidence="4 7" id="KW-0255">Endonuclease</keyword>
<name>A0ABT0A5R8_9GAMM</name>
<dbReference type="EMBL" id="JALGCL010000003">
    <property type="protein sequence ID" value="MCJ0826296.1"/>
    <property type="molecule type" value="Genomic_DNA"/>
</dbReference>
<dbReference type="NCBIfam" id="TIGR00188">
    <property type="entry name" value="rnpA"/>
    <property type="match status" value="1"/>
</dbReference>
<dbReference type="PANTHER" id="PTHR33992">
    <property type="entry name" value="RIBONUCLEASE P PROTEIN COMPONENT"/>
    <property type="match status" value="1"/>
</dbReference>
<accession>A0ABT0A5R8</accession>
<proteinExistence type="inferred from homology"/>
<reference evidence="10 11" key="1">
    <citation type="submission" date="2022-03" db="EMBL/GenBank/DDBJ databases">
        <title>Luteimonas soily sp. nov., a novel bacterium isolated from the soil.</title>
        <authorList>
            <person name="Zhang X."/>
        </authorList>
    </citation>
    <scope>NUCLEOTIDE SEQUENCE [LARGE SCALE GENOMIC DNA]</scope>
    <source>
        <strain evidence="10 11">50</strain>
    </source>
</reference>
<evidence type="ECO:0000256" key="9">
    <source>
        <dbReference type="SAM" id="MobiDB-lite"/>
    </source>
</evidence>
<comment type="catalytic activity">
    <reaction evidence="7">
        <text>Endonucleolytic cleavage of RNA, removing 5'-extranucleotides from tRNA precursor.</text>
        <dbReference type="EC" id="3.1.26.5"/>
    </reaction>
</comment>
<keyword evidence="3 7" id="KW-0540">Nuclease</keyword>
<dbReference type="RefSeq" id="WP_243321627.1">
    <property type="nucleotide sequence ID" value="NZ_JALGCL010000003.1"/>
</dbReference>
<evidence type="ECO:0000256" key="2">
    <source>
        <dbReference type="ARBA" id="ARBA00022694"/>
    </source>
</evidence>
<dbReference type="InterPro" id="IPR020539">
    <property type="entry name" value="RNase_P_CS"/>
</dbReference>
<dbReference type="InterPro" id="IPR000100">
    <property type="entry name" value="RNase_P"/>
</dbReference>
<keyword evidence="11" id="KW-1185">Reference proteome</keyword>
<evidence type="ECO:0000256" key="4">
    <source>
        <dbReference type="ARBA" id="ARBA00022759"/>
    </source>
</evidence>
<protein>
    <recommendedName>
        <fullName evidence="7 8">Ribonuclease P protein component</fullName>
        <shortName evidence="7">RNase P protein</shortName>
        <shortName evidence="7">RNaseP protein</shortName>
        <ecNumber evidence="7 8">3.1.26.5</ecNumber>
    </recommendedName>
    <alternativeName>
        <fullName evidence="7">Protein C5</fullName>
    </alternativeName>
</protein>
<evidence type="ECO:0000256" key="6">
    <source>
        <dbReference type="ARBA" id="ARBA00022884"/>
    </source>
</evidence>
<evidence type="ECO:0000313" key="10">
    <source>
        <dbReference type="EMBL" id="MCJ0826296.1"/>
    </source>
</evidence>
<comment type="caution">
    <text evidence="10">The sequence shown here is derived from an EMBL/GenBank/DDBJ whole genome shotgun (WGS) entry which is preliminary data.</text>
</comment>
<keyword evidence="6 7" id="KW-0694">RNA-binding</keyword>
<dbReference type="Pfam" id="PF00825">
    <property type="entry name" value="Ribonuclease_P"/>
    <property type="match status" value="1"/>
</dbReference>
<dbReference type="InterPro" id="IPR014721">
    <property type="entry name" value="Ribsml_uS5_D2-typ_fold_subgr"/>
</dbReference>
<comment type="function">
    <text evidence="1 7">RNaseP catalyzes the removal of the 5'-leader sequence from pre-tRNA to produce the mature 5'-terminus. It can also cleave other RNA substrates such as 4.5S RNA. The protein component plays an auxiliary but essential role in vivo by binding to the 5'-leader sequence and broadening the substrate specificity of the ribozyme.</text>
</comment>
<comment type="subunit">
    <text evidence="7">Consists of a catalytic RNA component (M1 or rnpB) and a protein subunit.</text>
</comment>
<evidence type="ECO:0000256" key="8">
    <source>
        <dbReference type="NCBIfam" id="TIGR00188"/>
    </source>
</evidence>
<dbReference type="PANTHER" id="PTHR33992:SF1">
    <property type="entry name" value="RIBONUCLEASE P PROTEIN COMPONENT"/>
    <property type="match status" value="1"/>
</dbReference>
<dbReference type="PROSITE" id="PS00648">
    <property type="entry name" value="RIBONUCLEASE_P"/>
    <property type="match status" value="1"/>
</dbReference>
<dbReference type="EC" id="3.1.26.5" evidence="7 8"/>
<comment type="similarity">
    <text evidence="7">Belongs to the RnpA family.</text>
</comment>
<organism evidence="10 11">
    <name type="scientific">Cognatiluteimonas sedimenti</name>
    <dbReference type="NCBI Taxonomy" id="2927791"/>
    <lineage>
        <taxon>Bacteria</taxon>
        <taxon>Pseudomonadati</taxon>
        <taxon>Pseudomonadota</taxon>
        <taxon>Gammaproteobacteria</taxon>
        <taxon>Lysobacterales</taxon>
        <taxon>Lysobacteraceae</taxon>
        <taxon>Cognatiluteimonas</taxon>
    </lineage>
</organism>
<keyword evidence="5 7" id="KW-0378">Hydrolase</keyword>
<dbReference type="GO" id="GO:0004526">
    <property type="term" value="F:ribonuclease P activity"/>
    <property type="evidence" value="ECO:0007669"/>
    <property type="project" value="UniProtKB-EC"/>
</dbReference>
<evidence type="ECO:0000256" key="5">
    <source>
        <dbReference type="ARBA" id="ARBA00022801"/>
    </source>
</evidence>
<dbReference type="InterPro" id="IPR020568">
    <property type="entry name" value="Ribosomal_Su5_D2-typ_SF"/>
</dbReference>